<keyword evidence="2" id="KW-1185">Reference proteome</keyword>
<dbReference type="Proteomes" id="UP001556367">
    <property type="component" value="Unassembled WGS sequence"/>
</dbReference>
<accession>A0ABR3JIC1</accession>
<organism evidence="1 2">
    <name type="scientific">Hohenbuehelia grisea</name>
    <dbReference type="NCBI Taxonomy" id="104357"/>
    <lineage>
        <taxon>Eukaryota</taxon>
        <taxon>Fungi</taxon>
        <taxon>Dikarya</taxon>
        <taxon>Basidiomycota</taxon>
        <taxon>Agaricomycotina</taxon>
        <taxon>Agaricomycetes</taxon>
        <taxon>Agaricomycetidae</taxon>
        <taxon>Agaricales</taxon>
        <taxon>Pleurotineae</taxon>
        <taxon>Pleurotaceae</taxon>
        <taxon>Hohenbuehelia</taxon>
    </lineage>
</organism>
<protein>
    <submittedName>
        <fullName evidence="1">Uncharacterized protein</fullName>
    </submittedName>
</protein>
<sequence length="168" mass="19904">MSSLESYPTARELEDNARHLLKYRRPLRTEPPDNAYGVYVTDECLLRFGRMMYRQHGWAPDPDPAIEKRKAILFAKTRLPLLVQVAIPGLTLTRWRTVLVRPRPDSPWRLEWLLVLSDDQSAENRKMKNTVEIEERLLRFLQIDDQKPAWYAVCTGRWCVVFNFPKMF</sequence>
<name>A0ABR3JIC1_9AGAR</name>
<reference evidence="2" key="1">
    <citation type="submission" date="2024-06" db="EMBL/GenBank/DDBJ databases">
        <title>Multi-omics analyses provide insights into the biosynthesis of the anticancer antibiotic pleurotin in Hohenbuehelia grisea.</title>
        <authorList>
            <person name="Weaver J.A."/>
            <person name="Alberti F."/>
        </authorList>
    </citation>
    <scope>NUCLEOTIDE SEQUENCE [LARGE SCALE GENOMIC DNA]</scope>
    <source>
        <strain evidence="2">T-177</strain>
    </source>
</reference>
<dbReference type="EMBL" id="JASNQZ010000007">
    <property type="protein sequence ID" value="KAL0954926.1"/>
    <property type="molecule type" value="Genomic_DNA"/>
</dbReference>
<gene>
    <name evidence="1" type="ORF">HGRIS_003859</name>
</gene>
<comment type="caution">
    <text evidence="1">The sequence shown here is derived from an EMBL/GenBank/DDBJ whole genome shotgun (WGS) entry which is preliminary data.</text>
</comment>
<evidence type="ECO:0000313" key="2">
    <source>
        <dbReference type="Proteomes" id="UP001556367"/>
    </source>
</evidence>
<proteinExistence type="predicted"/>
<evidence type="ECO:0000313" key="1">
    <source>
        <dbReference type="EMBL" id="KAL0954926.1"/>
    </source>
</evidence>